<feature type="compositionally biased region" description="Basic and acidic residues" evidence="1">
    <location>
        <begin position="96"/>
        <end position="110"/>
    </location>
</feature>
<accession>A0A066VXU3</accession>
<feature type="compositionally biased region" description="Polar residues" evidence="1">
    <location>
        <begin position="1"/>
        <end position="29"/>
    </location>
</feature>
<gene>
    <name evidence="2" type="ORF">K437DRAFT_109139</name>
</gene>
<reference evidence="2 3" key="1">
    <citation type="submission" date="2014-05" db="EMBL/GenBank/DDBJ databases">
        <title>Draft genome sequence of a rare smut relative, Tilletiaria anomala UBC 951.</title>
        <authorList>
            <consortium name="DOE Joint Genome Institute"/>
            <person name="Toome M."/>
            <person name="Kuo A."/>
            <person name="Henrissat B."/>
            <person name="Lipzen A."/>
            <person name="Tritt A."/>
            <person name="Yoshinaga Y."/>
            <person name="Zane M."/>
            <person name="Barry K."/>
            <person name="Grigoriev I.V."/>
            <person name="Spatafora J.W."/>
            <person name="Aimea M.C."/>
        </authorList>
    </citation>
    <scope>NUCLEOTIDE SEQUENCE [LARGE SCALE GENOMIC DNA]</scope>
    <source>
        <strain evidence="2 3">UBC 951</strain>
    </source>
</reference>
<keyword evidence="3" id="KW-1185">Reference proteome</keyword>
<feature type="compositionally biased region" description="Low complexity" evidence="1">
    <location>
        <begin position="36"/>
        <end position="57"/>
    </location>
</feature>
<feature type="region of interest" description="Disordered" evidence="1">
    <location>
        <begin position="1"/>
        <end position="110"/>
    </location>
</feature>
<dbReference type="HOGENOM" id="CLU_886186_0_0_1"/>
<dbReference type="Proteomes" id="UP000027361">
    <property type="component" value="Unassembled WGS sequence"/>
</dbReference>
<protein>
    <submittedName>
        <fullName evidence="2">Uncharacterized protein</fullName>
    </submittedName>
</protein>
<proteinExistence type="predicted"/>
<dbReference type="EMBL" id="JMSN01000036">
    <property type="protein sequence ID" value="KDN46296.1"/>
    <property type="molecule type" value="Genomic_DNA"/>
</dbReference>
<evidence type="ECO:0000256" key="1">
    <source>
        <dbReference type="SAM" id="MobiDB-lite"/>
    </source>
</evidence>
<evidence type="ECO:0000313" key="3">
    <source>
        <dbReference type="Proteomes" id="UP000027361"/>
    </source>
</evidence>
<comment type="caution">
    <text evidence="2">The sequence shown here is derived from an EMBL/GenBank/DDBJ whole genome shotgun (WGS) entry which is preliminary data.</text>
</comment>
<dbReference type="AlphaFoldDB" id="A0A066VXU3"/>
<feature type="compositionally biased region" description="Polar residues" evidence="1">
    <location>
        <begin position="67"/>
        <end position="88"/>
    </location>
</feature>
<sequence length="314" mass="34322">MVDSQDPPSNQQASTSRYGAAHMSSTSAARETGPGASVHTAAVSASAPTAAHSRAASGLRRRLITGSAAQQRIAQAAGNSSGTASQRVSVIDEENEPRSRKFRRQLEAESRGDTLAMDLVSNDGAQQKQTHGVRASHTSCQRQQIGQDDSVPCAQRRTLVLATDRQAALTDREQASAEDGHAGVQQSRQSKAQFSKAIEAARKEVVEQTSAFDMEIITGVTKTQGGRGTLTKSRIVKKKQEQHVNTGIDELEIDLQAWRALDPETLRNEPKDSWVQVTQIPMIRTDRRRSQRPLTARYDPSIPDFKKFRRVSLV</sequence>
<dbReference type="GeneID" id="25261290"/>
<name>A0A066VXU3_TILAU</name>
<dbReference type="RefSeq" id="XP_013243507.1">
    <property type="nucleotide sequence ID" value="XM_013388053.1"/>
</dbReference>
<organism evidence="2 3">
    <name type="scientific">Tilletiaria anomala (strain ATCC 24038 / CBS 436.72 / UBC 951)</name>
    <dbReference type="NCBI Taxonomy" id="1037660"/>
    <lineage>
        <taxon>Eukaryota</taxon>
        <taxon>Fungi</taxon>
        <taxon>Dikarya</taxon>
        <taxon>Basidiomycota</taxon>
        <taxon>Ustilaginomycotina</taxon>
        <taxon>Exobasidiomycetes</taxon>
        <taxon>Georgefischeriales</taxon>
        <taxon>Tilletiariaceae</taxon>
        <taxon>Tilletiaria</taxon>
    </lineage>
</organism>
<evidence type="ECO:0000313" key="2">
    <source>
        <dbReference type="EMBL" id="KDN46296.1"/>
    </source>
</evidence>
<dbReference type="InParanoid" id="A0A066VXU3"/>